<dbReference type="EMBL" id="RXPE01000015">
    <property type="protein sequence ID" value="RTR26502.1"/>
    <property type="molecule type" value="Genomic_DNA"/>
</dbReference>
<evidence type="ECO:0000313" key="2">
    <source>
        <dbReference type="EMBL" id="RTR26502.1"/>
    </source>
</evidence>
<feature type="chain" id="PRO_5018537232" description="DUF1795 domain-containing protein" evidence="1">
    <location>
        <begin position="23"/>
        <end position="179"/>
    </location>
</feature>
<dbReference type="OrthoDB" id="65075at2"/>
<reference evidence="2 3" key="1">
    <citation type="submission" date="2018-12" db="EMBL/GenBank/DDBJ databases">
        <title>Deinococcus radiophilus ATCC 27603 genome sequencing and assembly.</title>
        <authorList>
            <person name="Maclea K.S."/>
            <person name="Maynard C.R."/>
        </authorList>
    </citation>
    <scope>NUCLEOTIDE SEQUENCE [LARGE SCALE GENOMIC DNA]</scope>
    <source>
        <strain evidence="2 3">ATCC 27603</strain>
    </source>
</reference>
<gene>
    <name evidence="2" type="ORF">EJ104_08080</name>
</gene>
<proteinExistence type="predicted"/>
<dbReference type="RefSeq" id="WP_126352248.1">
    <property type="nucleotide sequence ID" value="NZ_CP086380.1"/>
</dbReference>
<comment type="caution">
    <text evidence="2">The sequence shown here is derived from an EMBL/GenBank/DDBJ whole genome shotgun (WGS) entry which is preliminary data.</text>
</comment>
<evidence type="ECO:0008006" key="4">
    <source>
        <dbReference type="Google" id="ProtNLM"/>
    </source>
</evidence>
<sequence>MNVSKTLLASVATVMIAAPGLAQTQGYELNDPNSPFSFTVPAASGQTWQVLTPKGQASSGVYLGKAPGALIELTVNKTNASIDTLPELVSSYEKVKFQGLTVRRLGAKDATYGGVAGKEIEYAISGKNAQGQTMEKRVRFWGAVKGNNAFAFNLIDNPNTYAVNRDSTFTPILKSLKFK</sequence>
<evidence type="ECO:0000256" key="1">
    <source>
        <dbReference type="SAM" id="SignalP"/>
    </source>
</evidence>
<protein>
    <recommendedName>
        <fullName evidence="4">DUF1795 domain-containing protein</fullName>
    </recommendedName>
</protein>
<keyword evidence="3" id="KW-1185">Reference proteome</keyword>
<evidence type="ECO:0000313" key="3">
    <source>
        <dbReference type="Proteomes" id="UP000277766"/>
    </source>
</evidence>
<organism evidence="2 3">
    <name type="scientific">Deinococcus radiophilus</name>
    <dbReference type="NCBI Taxonomy" id="32062"/>
    <lineage>
        <taxon>Bacteria</taxon>
        <taxon>Thermotogati</taxon>
        <taxon>Deinococcota</taxon>
        <taxon>Deinococci</taxon>
        <taxon>Deinococcales</taxon>
        <taxon>Deinococcaceae</taxon>
        <taxon>Deinococcus</taxon>
    </lineage>
</organism>
<keyword evidence="1" id="KW-0732">Signal</keyword>
<name>A0A3S0L3Y9_9DEIO</name>
<accession>A0A3S0L3Y9</accession>
<dbReference type="Proteomes" id="UP000277766">
    <property type="component" value="Unassembled WGS sequence"/>
</dbReference>
<dbReference type="AlphaFoldDB" id="A0A3S0L3Y9"/>
<feature type="signal peptide" evidence="1">
    <location>
        <begin position="1"/>
        <end position="22"/>
    </location>
</feature>